<reference evidence="1 2" key="1">
    <citation type="submission" date="2021-06" db="EMBL/GenBank/DDBJ databases">
        <authorList>
            <person name="Palmer J.M."/>
        </authorList>
    </citation>
    <scope>NUCLEOTIDE SEQUENCE [LARGE SCALE GENOMIC DNA]</scope>
    <source>
        <strain evidence="1 2">AS_MEX2019</strain>
        <tissue evidence="1">Muscle</tissue>
    </source>
</reference>
<proteinExistence type="predicted"/>
<accession>A0ABV0Y566</accession>
<evidence type="ECO:0000313" key="1">
    <source>
        <dbReference type="EMBL" id="MEQ2288910.1"/>
    </source>
</evidence>
<dbReference type="Proteomes" id="UP001469553">
    <property type="component" value="Unassembled WGS sequence"/>
</dbReference>
<evidence type="ECO:0000313" key="2">
    <source>
        <dbReference type="Proteomes" id="UP001469553"/>
    </source>
</evidence>
<gene>
    <name evidence="1" type="ORF">AMECASPLE_027802</name>
</gene>
<sequence length="114" mass="12690">MVFQNIFANLTNMVCIETHEYNLISAIPLYICGCMFRVAVLPEGEPPPQSQVAGSWLSPMLVSYLALCFPVPPEQVHPHSMMLPPPSFNLRDSVFTECTVSFPPHKGLCPDAKR</sequence>
<comment type="caution">
    <text evidence="1">The sequence shown here is derived from an EMBL/GenBank/DDBJ whole genome shotgun (WGS) entry which is preliminary data.</text>
</comment>
<dbReference type="EMBL" id="JAHRIP010021792">
    <property type="protein sequence ID" value="MEQ2288910.1"/>
    <property type="molecule type" value="Genomic_DNA"/>
</dbReference>
<keyword evidence="2" id="KW-1185">Reference proteome</keyword>
<organism evidence="1 2">
    <name type="scientific">Ameca splendens</name>
    <dbReference type="NCBI Taxonomy" id="208324"/>
    <lineage>
        <taxon>Eukaryota</taxon>
        <taxon>Metazoa</taxon>
        <taxon>Chordata</taxon>
        <taxon>Craniata</taxon>
        <taxon>Vertebrata</taxon>
        <taxon>Euteleostomi</taxon>
        <taxon>Actinopterygii</taxon>
        <taxon>Neopterygii</taxon>
        <taxon>Teleostei</taxon>
        <taxon>Neoteleostei</taxon>
        <taxon>Acanthomorphata</taxon>
        <taxon>Ovalentaria</taxon>
        <taxon>Atherinomorphae</taxon>
        <taxon>Cyprinodontiformes</taxon>
        <taxon>Goodeidae</taxon>
        <taxon>Ameca</taxon>
    </lineage>
</organism>
<protein>
    <submittedName>
        <fullName evidence="1">Uncharacterized protein</fullName>
    </submittedName>
</protein>
<name>A0ABV0Y566_9TELE</name>